<dbReference type="KEGG" id="vg:40088459"/>
<dbReference type="RefSeq" id="YP_009612121.1">
    <property type="nucleotide sequence ID" value="NC_042013.1"/>
</dbReference>
<sequence>MTDWDSFIENIKISKVDVDSKVVMYKSNVCIVTMVCVVVHTQGIITYQIKIDDRLYSEETSYIEALKVYNDIGGKE</sequence>
<dbReference type="EMBL" id="MF403008">
    <property type="protein sequence ID" value="AUZ95215.1"/>
    <property type="molecule type" value="Genomic_DNA"/>
</dbReference>
<evidence type="ECO:0000313" key="2">
    <source>
        <dbReference type="Proteomes" id="UP000223025"/>
    </source>
</evidence>
<keyword evidence="2" id="KW-1185">Reference proteome</keyword>
<protein>
    <submittedName>
        <fullName evidence="1">Uncharacterized protein</fullName>
    </submittedName>
</protein>
<organism evidence="1 2">
    <name type="scientific">Agrobacterium phage Atu_ph07</name>
    <dbReference type="NCBI Taxonomy" id="2024264"/>
    <lineage>
        <taxon>Viruses</taxon>
        <taxon>Duplodnaviria</taxon>
        <taxon>Heunggongvirae</taxon>
        <taxon>Uroviricota</taxon>
        <taxon>Caudoviricetes</taxon>
        <taxon>Polybotosvirus</taxon>
        <taxon>Polybotosvirus Atuph07</taxon>
    </lineage>
</organism>
<accession>A0A2L0V0B3</accession>
<name>A0A2L0V0B3_9CAUD</name>
<dbReference type="GeneID" id="40088459"/>
<dbReference type="Proteomes" id="UP000223025">
    <property type="component" value="Segment"/>
</dbReference>
<evidence type="ECO:0000313" key="1">
    <source>
        <dbReference type="EMBL" id="AUZ95215.1"/>
    </source>
</evidence>
<proteinExistence type="predicted"/>
<reference evidence="1 2" key="1">
    <citation type="submission" date="2017-06" db="EMBL/GenBank/DDBJ databases">
        <authorList>
            <person name="Kim H.J."/>
            <person name="Triplett B.A."/>
        </authorList>
    </citation>
    <scope>NUCLEOTIDE SEQUENCE [LARGE SCALE GENOMIC DNA]</scope>
</reference>